<comment type="caution">
    <text evidence="1">The sequence shown here is derived from an EMBL/GenBank/DDBJ whole genome shotgun (WGS) entry which is preliminary data.</text>
</comment>
<gene>
    <name evidence="1" type="ORF">ACFOHL_01470</name>
</gene>
<reference evidence="2" key="1">
    <citation type="journal article" date="2019" name="Int. J. Syst. Evol. Microbiol.">
        <title>The Global Catalogue of Microorganisms (GCM) 10K type strain sequencing project: providing services to taxonomists for standard genome sequencing and annotation.</title>
        <authorList>
            <consortium name="The Broad Institute Genomics Platform"/>
            <consortium name="The Broad Institute Genome Sequencing Center for Infectious Disease"/>
            <person name="Wu L."/>
            <person name="Ma J."/>
        </authorList>
    </citation>
    <scope>NUCLEOTIDE SEQUENCE [LARGE SCALE GENOMIC DNA]</scope>
    <source>
        <strain evidence="2">KCTC 52473</strain>
    </source>
</reference>
<dbReference type="RefSeq" id="WP_376918421.1">
    <property type="nucleotide sequence ID" value="NZ_JBHRSW010000004.1"/>
</dbReference>
<dbReference type="EMBL" id="JBHRSW010000004">
    <property type="protein sequence ID" value="MFC3120282.1"/>
    <property type="molecule type" value="Genomic_DNA"/>
</dbReference>
<keyword evidence="2" id="KW-1185">Reference proteome</keyword>
<evidence type="ECO:0000313" key="2">
    <source>
        <dbReference type="Proteomes" id="UP001595478"/>
    </source>
</evidence>
<dbReference type="PROSITE" id="PS51257">
    <property type="entry name" value="PROKAR_LIPOPROTEIN"/>
    <property type="match status" value="1"/>
</dbReference>
<sequence>MKNAFLFMAVLSLTTACELTSQAESTPAVLTETSLDTKQSIEAAASKLMFGRHIRFSQSAFTQSHSVSVEQAYNNDVQGKLLNNPQTKVKTITFNLYTSQEACYLQRADTGDSIKLLGVTCRGIN</sequence>
<protein>
    <recommendedName>
        <fullName evidence="3">Lipoprotein</fullName>
    </recommendedName>
</protein>
<accession>A0ABV7FP67</accession>
<name>A0ABV7FP67_9ALTE</name>
<proteinExistence type="predicted"/>
<evidence type="ECO:0008006" key="3">
    <source>
        <dbReference type="Google" id="ProtNLM"/>
    </source>
</evidence>
<evidence type="ECO:0000313" key="1">
    <source>
        <dbReference type="EMBL" id="MFC3120282.1"/>
    </source>
</evidence>
<dbReference type="Proteomes" id="UP001595478">
    <property type="component" value="Unassembled WGS sequence"/>
</dbReference>
<organism evidence="1 2">
    <name type="scientific">Agaribacter flavus</name>
    <dbReference type="NCBI Taxonomy" id="1902781"/>
    <lineage>
        <taxon>Bacteria</taxon>
        <taxon>Pseudomonadati</taxon>
        <taxon>Pseudomonadota</taxon>
        <taxon>Gammaproteobacteria</taxon>
        <taxon>Alteromonadales</taxon>
        <taxon>Alteromonadaceae</taxon>
        <taxon>Agaribacter</taxon>
    </lineage>
</organism>